<gene>
    <name evidence="3" type="ORF">RRH01S_02_01280</name>
</gene>
<evidence type="ECO:0000256" key="1">
    <source>
        <dbReference type="SAM" id="Phobius"/>
    </source>
</evidence>
<protein>
    <recommendedName>
        <fullName evidence="2">DUF1254 domain-containing protein</fullName>
    </recommendedName>
</protein>
<comment type="caution">
    <text evidence="3">The sequence shown here is derived from an EMBL/GenBank/DDBJ whole genome shotgun (WGS) entry which is preliminary data.</text>
</comment>
<reference evidence="3 4" key="1">
    <citation type="submission" date="2014-05" db="EMBL/GenBank/DDBJ databases">
        <title>Whole genome shotgun sequence of Rhizobium rhizogenes NBRC 13257.</title>
        <authorList>
            <person name="Katano-Makiyama Y."/>
            <person name="Hosoyama A."/>
            <person name="Hashimoto M."/>
            <person name="Hosoyama Y."/>
            <person name="Noguchi M."/>
            <person name="Tsuchikane K."/>
            <person name="Kimura A."/>
            <person name="Ohji S."/>
            <person name="Ichikawa N."/>
            <person name="Yamazoe A."/>
            <person name="Fujita N."/>
        </authorList>
    </citation>
    <scope>NUCLEOTIDE SEQUENCE [LARGE SCALE GENOMIC DNA]</scope>
    <source>
        <strain evidence="3 4">NBRC 13257</strain>
    </source>
</reference>
<organism evidence="3 4">
    <name type="scientific">Rhizobium rhizogenes NBRC 13257</name>
    <dbReference type="NCBI Taxonomy" id="1220581"/>
    <lineage>
        <taxon>Bacteria</taxon>
        <taxon>Pseudomonadati</taxon>
        <taxon>Pseudomonadota</taxon>
        <taxon>Alphaproteobacteria</taxon>
        <taxon>Hyphomicrobiales</taxon>
        <taxon>Rhizobiaceae</taxon>
        <taxon>Rhizobium/Agrobacterium group</taxon>
        <taxon>Rhizobium</taxon>
    </lineage>
</organism>
<dbReference type="EMBL" id="BAYX01000002">
    <property type="protein sequence ID" value="GAJ91460.1"/>
    <property type="molecule type" value="Genomic_DNA"/>
</dbReference>
<sequence length="190" mass="20760">MFRTVFAILTGVLGAALLHLIIILSLPHFSDRDAYTRIEDEGDENHFYMLDNKDDDAGLSNSDPYIRTAVCAFDIDEQPIRLTAKGKVPFWSLSVYDAASNEVFSMSDRTSVGGALDLLLASPVQLTGIRKALPPSLAQSILVEVPRAEGYVVLRAMAPEASFDDAARNFLSEAGCDVFDDSEIELKSRG</sequence>
<feature type="transmembrane region" description="Helical" evidence="1">
    <location>
        <begin position="6"/>
        <end position="27"/>
    </location>
</feature>
<dbReference type="InterPro" id="IPR014456">
    <property type="entry name" value="UCP010244_IM"/>
</dbReference>
<dbReference type="InterPro" id="IPR010679">
    <property type="entry name" value="DUF1254"/>
</dbReference>
<feature type="domain" description="DUF1254" evidence="2">
    <location>
        <begin position="69"/>
        <end position="159"/>
    </location>
</feature>
<dbReference type="PIRSF" id="PIRSF010244">
    <property type="entry name" value="UCP010244_imp"/>
    <property type="match status" value="1"/>
</dbReference>
<evidence type="ECO:0000313" key="3">
    <source>
        <dbReference type="EMBL" id="GAJ91460.1"/>
    </source>
</evidence>
<evidence type="ECO:0000259" key="2">
    <source>
        <dbReference type="Pfam" id="PF06863"/>
    </source>
</evidence>
<name>A0AA87Q1M1_RHIRH</name>
<dbReference type="Pfam" id="PF06863">
    <property type="entry name" value="DUF1254"/>
    <property type="match status" value="1"/>
</dbReference>
<dbReference type="GeneID" id="86847728"/>
<keyword evidence="1" id="KW-0472">Membrane</keyword>
<accession>A0AA87Q1M1</accession>
<proteinExistence type="predicted"/>
<keyword evidence="1" id="KW-1133">Transmembrane helix</keyword>
<dbReference type="RefSeq" id="WP_007693247.1">
    <property type="nucleotide sequence ID" value="NZ_BAYX01000002.1"/>
</dbReference>
<dbReference type="AlphaFoldDB" id="A0AA87Q1M1"/>
<evidence type="ECO:0000313" key="4">
    <source>
        <dbReference type="Proteomes" id="UP000026941"/>
    </source>
</evidence>
<keyword evidence="1" id="KW-0812">Transmembrane</keyword>
<dbReference type="Proteomes" id="UP000026941">
    <property type="component" value="Unassembled WGS sequence"/>
</dbReference>